<dbReference type="PANTHER" id="PTHR34202">
    <property type="entry name" value="UPF0548 PROTEIN"/>
    <property type="match status" value="1"/>
</dbReference>
<comment type="caution">
    <text evidence="2">The sequence shown here is derived from an EMBL/GenBank/DDBJ whole genome shotgun (WGS) entry which is preliminary data.</text>
</comment>
<protein>
    <submittedName>
        <fullName evidence="2">DUF1990 domain-containing protein</fullName>
    </submittedName>
</protein>
<dbReference type="PANTHER" id="PTHR34202:SF1">
    <property type="entry name" value="UPF0548 PROTEIN"/>
    <property type="match status" value="1"/>
</dbReference>
<dbReference type="InterPro" id="IPR018960">
    <property type="entry name" value="DUF1990"/>
</dbReference>
<evidence type="ECO:0000313" key="2">
    <source>
        <dbReference type="EMBL" id="MFM2720718.1"/>
    </source>
</evidence>
<accession>A0ABW9GG10</accession>
<organism evidence="2 3">
    <name type="scientific">Microbacterium mcarthurae</name>
    <dbReference type="NCBI Taxonomy" id="3035918"/>
    <lineage>
        <taxon>Bacteria</taxon>
        <taxon>Bacillati</taxon>
        <taxon>Actinomycetota</taxon>
        <taxon>Actinomycetes</taxon>
        <taxon>Micrococcales</taxon>
        <taxon>Microbacteriaceae</taxon>
        <taxon>Microbacterium</taxon>
    </lineage>
</organism>
<gene>
    <name evidence="2" type="ORF">P5G46_09405</name>
</gene>
<dbReference type="RefSeq" id="WP_239278064.1">
    <property type="nucleotide sequence ID" value="NZ_JAROCE010000002.1"/>
</dbReference>
<proteinExistence type="predicted"/>
<dbReference type="Proteomes" id="UP001630303">
    <property type="component" value="Unassembled WGS sequence"/>
</dbReference>
<dbReference type="InterPro" id="IPR014457">
    <property type="entry name" value="UCP010260"/>
</dbReference>
<sequence>MSDLTYPEIGATAGVLPSGYHHVRAERVIGRGRIAFEQAADALLCGAVQRRAGATVRMSHTPLRVGTRIDMRLGPFGIPCLVVWAERDDDHAGFAYGSLPGHPECGEERFDLTLAATGEVTFTITAFSRPGRWFTRLAWPVNRLVQRRMTERYLRTLDSPAVR</sequence>
<dbReference type="PIRSF" id="PIRSF010260">
    <property type="entry name" value="UCP010260"/>
    <property type="match status" value="1"/>
</dbReference>
<evidence type="ECO:0000313" key="3">
    <source>
        <dbReference type="Proteomes" id="UP001630303"/>
    </source>
</evidence>
<dbReference type="Pfam" id="PF09348">
    <property type="entry name" value="DUF1990"/>
    <property type="match status" value="1"/>
</dbReference>
<reference evidence="2 3" key="1">
    <citation type="submission" date="2023-03" db="EMBL/GenBank/DDBJ databases">
        <title>MT1 and MT2 Draft Genomes of Novel Species.</title>
        <authorList>
            <person name="Venkateswaran K."/>
        </authorList>
    </citation>
    <scope>NUCLEOTIDE SEQUENCE [LARGE SCALE GENOMIC DNA]</scope>
    <source>
        <strain evidence="2 3">IF8SW-P5</strain>
    </source>
</reference>
<evidence type="ECO:0000259" key="1">
    <source>
        <dbReference type="Pfam" id="PF09348"/>
    </source>
</evidence>
<name>A0ABW9GG10_9MICO</name>
<keyword evidence="3" id="KW-1185">Reference proteome</keyword>
<feature type="domain" description="DUF1990" evidence="1">
    <location>
        <begin position="5"/>
        <end position="155"/>
    </location>
</feature>
<dbReference type="EMBL" id="JAROCE010000002">
    <property type="protein sequence ID" value="MFM2720718.1"/>
    <property type="molecule type" value="Genomic_DNA"/>
</dbReference>